<evidence type="ECO:0000313" key="1">
    <source>
        <dbReference type="EMBL" id="VFQ65796.1"/>
    </source>
</evidence>
<dbReference type="AlphaFoldDB" id="A0A484KUL1"/>
<gene>
    <name evidence="1" type="ORF">CCAM_LOCUS7572</name>
</gene>
<sequence>MKCGPPSAHSGSGHGNTVERGYIAVCMAESHENDYRCVWPMSERHVERVRRRPGRQRAHVLFFSVLKRTFMIIKREGGTVQKL</sequence>
<name>A0A484KUL1_9ASTE</name>
<proteinExistence type="predicted"/>
<dbReference type="EMBL" id="OOIL02000495">
    <property type="protein sequence ID" value="VFQ65796.1"/>
    <property type="molecule type" value="Genomic_DNA"/>
</dbReference>
<reference evidence="1 2" key="1">
    <citation type="submission" date="2018-04" db="EMBL/GenBank/DDBJ databases">
        <authorList>
            <person name="Vogel A."/>
        </authorList>
    </citation>
    <scope>NUCLEOTIDE SEQUENCE [LARGE SCALE GENOMIC DNA]</scope>
</reference>
<keyword evidence="2" id="KW-1185">Reference proteome</keyword>
<protein>
    <submittedName>
        <fullName evidence="1">Uncharacterized protein</fullName>
    </submittedName>
</protein>
<organism evidence="1 2">
    <name type="scientific">Cuscuta campestris</name>
    <dbReference type="NCBI Taxonomy" id="132261"/>
    <lineage>
        <taxon>Eukaryota</taxon>
        <taxon>Viridiplantae</taxon>
        <taxon>Streptophyta</taxon>
        <taxon>Embryophyta</taxon>
        <taxon>Tracheophyta</taxon>
        <taxon>Spermatophyta</taxon>
        <taxon>Magnoliopsida</taxon>
        <taxon>eudicotyledons</taxon>
        <taxon>Gunneridae</taxon>
        <taxon>Pentapetalae</taxon>
        <taxon>asterids</taxon>
        <taxon>lamiids</taxon>
        <taxon>Solanales</taxon>
        <taxon>Convolvulaceae</taxon>
        <taxon>Cuscuteae</taxon>
        <taxon>Cuscuta</taxon>
        <taxon>Cuscuta subgen. Grammica</taxon>
        <taxon>Cuscuta sect. Cleistogrammica</taxon>
    </lineage>
</organism>
<evidence type="ECO:0000313" key="2">
    <source>
        <dbReference type="Proteomes" id="UP000595140"/>
    </source>
</evidence>
<accession>A0A484KUL1</accession>
<dbReference type="Proteomes" id="UP000595140">
    <property type="component" value="Unassembled WGS sequence"/>
</dbReference>